<keyword evidence="3" id="KW-1185">Reference proteome</keyword>
<proteinExistence type="predicted"/>
<dbReference type="GO" id="GO:0046983">
    <property type="term" value="F:protein dimerization activity"/>
    <property type="evidence" value="ECO:0007669"/>
    <property type="project" value="InterPro"/>
</dbReference>
<protein>
    <recommendedName>
        <fullName evidence="1">HAT C-terminal dimerisation domain-containing protein</fullName>
    </recommendedName>
</protein>
<evidence type="ECO:0000313" key="2">
    <source>
        <dbReference type="EMBL" id="CAI6362563.1"/>
    </source>
</evidence>
<dbReference type="PANTHER" id="PTHR37162:SF1">
    <property type="entry name" value="BED-TYPE DOMAIN-CONTAINING PROTEIN"/>
    <property type="match status" value="1"/>
</dbReference>
<dbReference type="EMBL" id="CARXXK010000003">
    <property type="protein sequence ID" value="CAI6362563.1"/>
    <property type="molecule type" value="Genomic_DNA"/>
</dbReference>
<dbReference type="PANTHER" id="PTHR37162">
    <property type="entry name" value="HAT FAMILY DIMERISATION DOMAINCONTAINING PROTEIN-RELATED"/>
    <property type="match status" value="1"/>
</dbReference>
<dbReference type="Proteomes" id="UP001160148">
    <property type="component" value="Unassembled WGS sequence"/>
</dbReference>
<name>A0AAV0X3L4_9HEMI</name>
<dbReference type="InterPro" id="IPR008906">
    <property type="entry name" value="HATC_C_dom"/>
</dbReference>
<reference evidence="2 3" key="1">
    <citation type="submission" date="2023-01" db="EMBL/GenBank/DDBJ databases">
        <authorList>
            <person name="Whitehead M."/>
        </authorList>
    </citation>
    <scope>NUCLEOTIDE SEQUENCE [LARGE SCALE GENOMIC DNA]</scope>
</reference>
<organism evidence="2 3">
    <name type="scientific">Macrosiphum euphorbiae</name>
    <name type="common">potato aphid</name>
    <dbReference type="NCBI Taxonomy" id="13131"/>
    <lineage>
        <taxon>Eukaryota</taxon>
        <taxon>Metazoa</taxon>
        <taxon>Ecdysozoa</taxon>
        <taxon>Arthropoda</taxon>
        <taxon>Hexapoda</taxon>
        <taxon>Insecta</taxon>
        <taxon>Pterygota</taxon>
        <taxon>Neoptera</taxon>
        <taxon>Paraneoptera</taxon>
        <taxon>Hemiptera</taxon>
        <taxon>Sternorrhyncha</taxon>
        <taxon>Aphidomorpha</taxon>
        <taxon>Aphidoidea</taxon>
        <taxon>Aphididae</taxon>
        <taxon>Macrosiphini</taxon>
        <taxon>Macrosiphum</taxon>
    </lineage>
</organism>
<comment type="caution">
    <text evidence="2">The sequence shown here is derived from an EMBL/GenBank/DDBJ whole genome shotgun (WGS) entry which is preliminary data.</text>
</comment>
<evidence type="ECO:0000259" key="1">
    <source>
        <dbReference type="Pfam" id="PF05699"/>
    </source>
</evidence>
<dbReference type="Pfam" id="PF05699">
    <property type="entry name" value="Dimer_Tnp_hAT"/>
    <property type="match status" value="1"/>
</dbReference>
<dbReference type="InterPro" id="IPR012337">
    <property type="entry name" value="RNaseH-like_sf"/>
</dbReference>
<gene>
    <name evidence="2" type="ORF">MEUPH1_LOCUS17622</name>
</gene>
<dbReference type="AlphaFoldDB" id="A0AAV0X3L4"/>
<dbReference type="SUPFAM" id="SSF53098">
    <property type="entry name" value="Ribonuclease H-like"/>
    <property type="match status" value="1"/>
</dbReference>
<accession>A0AAV0X3L4</accession>
<feature type="domain" description="HAT C-terminal dimerisation" evidence="1">
    <location>
        <begin position="529"/>
        <end position="591"/>
    </location>
</feature>
<sequence length="620" mass="72235">MSRRKCKFNEKLIKEYPMFKKTEDEHEAFCKICCIIVSLANKGKADLIQHLSSSKHSKNIQSTSGSKSVNTFFVTQNTKIEEKILAVEATLAFHTVRHHHSYKSCDCSTKLYRLMFCDSEVASKISSARTKTEAIVNNVLAPHSLKEVLKIITDNNISFIGVCTDGSNHGAVKIFPILIQYFDKNFGIKHNLIELKSLPNETSETICNLLIETLENMNLLSKCIAFSGDNCNTNFGGVERRGTNNVFYRLQQYIKKPIIGIGCPAHILNNCVQHAIDGLPIDIESIILKIYNYFSIYTVRTEALKEFCIFVDVEYRKLLFHSKTRWLSLFPAINRLLQIYPALQSYFLSQNQIPIAIKSFFENPLNESYLWFIHSLMYVFHSKIEIMEKENNSIWEISSILLSVENALHERKQQEFLPLKVKEIFKNNYNQSGVSNLKKEMLNVYDHGLCYLKKWTVNFDQFNCLKWMSLNTKPLWTDIENSIVFLNKYDLQLNDSLLFDQSQNLNLFLSQMEKNEDFSSLLSDKKWVKYFEQRSYDTSSELLKICTFYFAIPAQNANVERIFSLMKAQWTDDRNRLLPDSVKNLLMTQYNFKHFDCTQFYDYCIKDKCLLSKIRSSNKY</sequence>
<evidence type="ECO:0000313" key="3">
    <source>
        <dbReference type="Proteomes" id="UP001160148"/>
    </source>
</evidence>